<gene>
    <name evidence="1" type="ORF">LCGC14_1711760</name>
</gene>
<dbReference type="AlphaFoldDB" id="A0A0F9I2H7"/>
<sequence>MGVLMLNHLTLAMLEELTKHMRVFDISYTQGDPHSCHLIHCLNFSRCAGEFRFLDCVWQSLRQPTFLEKYPSDVADAMRWATSISWRSENLFAEQA</sequence>
<comment type="caution">
    <text evidence="1">The sequence shown here is derived from an EMBL/GenBank/DDBJ whole genome shotgun (WGS) entry which is preliminary data.</text>
</comment>
<reference evidence="1" key="1">
    <citation type="journal article" date="2015" name="Nature">
        <title>Complex archaea that bridge the gap between prokaryotes and eukaryotes.</title>
        <authorList>
            <person name="Spang A."/>
            <person name="Saw J.H."/>
            <person name="Jorgensen S.L."/>
            <person name="Zaremba-Niedzwiedzka K."/>
            <person name="Martijn J."/>
            <person name="Lind A.E."/>
            <person name="van Eijk R."/>
            <person name="Schleper C."/>
            <person name="Guy L."/>
            <person name="Ettema T.J."/>
        </authorList>
    </citation>
    <scope>NUCLEOTIDE SEQUENCE</scope>
</reference>
<accession>A0A0F9I2H7</accession>
<proteinExistence type="predicted"/>
<organism evidence="1">
    <name type="scientific">marine sediment metagenome</name>
    <dbReference type="NCBI Taxonomy" id="412755"/>
    <lineage>
        <taxon>unclassified sequences</taxon>
        <taxon>metagenomes</taxon>
        <taxon>ecological metagenomes</taxon>
    </lineage>
</organism>
<evidence type="ECO:0000313" key="1">
    <source>
        <dbReference type="EMBL" id="KKM13879.1"/>
    </source>
</evidence>
<name>A0A0F9I2H7_9ZZZZ</name>
<protein>
    <submittedName>
        <fullName evidence="1">Uncharacterized protein</fullName>
    </submittedName>
</protein>
<dbReference type="EMBL" id="LAZR01015275">
    <property type="protein sequence ID" value="KKM13879.1"/>
    <property type="molecule type" value="Genomic_DNA"/>
</dbReference>